<accession>A0A1Z5II88</accession>
<feature type="transmembrane region" description="Helical" evidence="1">
    <location>
        <begin position="52"/>
        <end position="79"/>
    </location>
</feature>
<keyword evidence="1" id="KW-0812">Transmembrane</keyword>
<dbReference type="Pfam" id="PF01569">
    <property type="entry name" value="PAP2"/>
    <property type="match status" value="1"/>
</dbReference>
<evidence type="ECO:0000256" key="1">
    <source>
        <dbReference type="SAM" id="Phobius"/>
    </source>
</evidence>
<keyword evidence="1" id="KW-1133">Transmembrane helix</keyword>
<dbReference type="OrthoDB" id="9789113at2"/>
<feature type="transmembrane region" description="Helical" evidence="1">
    <location>
        <begin position="86"/>
        <end position="107"/>
    </location>
</feature>
<gene>
    <name evidence="3" type="ORF">IWT126_01511</name>
</gene>
<evidence type="ECO:0000313" key="4">
    <source>
        <dbReference type="Proteomes" id="UP000198402"/>
    </source>
</evidence>
<dbReference type="EMBL" id="BCMG01000007">
    <property type="protein sequence ID" value="GAX01470.1"/>
    <property type="molecule type" value="Genomic_DNA"/>
</dbReference>
<feature type="transmembrane region" description="Helical" evidence="1">
    <location>
        <begin position="154"/>
        <end position="174"/>
    </location>
</feature>
<name>A0A1Z5II88_9LACO</name>
<keyword evidence="1" id="KW-0472">Membrane</keyword>
<sequence length="216" mass="23962">MSDSHQRRLGAGLLAGFLYLAYCVMRQAVWLQQLDTNVSHLMSRAVTPSNTIVLNAIAFLGSPVVVIALTCILCVWLWVRNSAITSLWIGGLQFLGSVITELAKQIVARPRPLHQLIPDSGFSFPSGHTFCTALFVFSILALVLPTIKKRHCRVAAILAGAIWIGFVAFSRFYFRDHFASDVLASILLASGYWLVITPYEGAIKKLLRHILPERIQ</sequence>
<protein>
    <submittedName>
        <fullName evidence="3">Membrane protein</fullName>
    </submittedName>
</protein>
<evidence type="ECO:0000313" key="3">
    <source>
        <dbReference type="EMBL" id="GAX01470.1"/>
    </source>
</evidence>
<dbReference type="PANTHER" id="PTHR14969">
    <property type="entry name" value="SPHINGOSINE-1-PHOSPHATE PHOSPHOHYDROLASE"/>
    <property type="match status" value="1"/>
</dbReference>
<reference evidence="3 4" key="1">
    <citation type="submission" date="2015-11" db="EMBL/GenBank/DDBJ databases">
        <title>Draft genome sequences of new species of the genus Lactobacillus isolated from orchardgrass silage.</title>
        <authorList>
            <person name="Tohno M."/>
            <person name="Tanizawa Y."/>
            <person name="Arita M."/>
        </authorList>
    </citation>
    <scope>NUCLEOTIDE SEQUENCE [LARGE SCALE GENOMIC DNA]</scope>
    <source>
        <strain evidence="3 4">IWT126</strain>
    </source>
</reference>
<dbReference type="Proteomes" id="UP000198402">
    <property type="component" value="Unassembled WGS sequence"/>
</dbReference>
<dbReference type="Gene3D" id="1.20.144.10">
    <property type="entry name" value="Phosphatidic acid phosphatase type 2/haloperoxidase"/>
    <property type="match status" value="2"/>
</dbReference>
<feature type="transmembrane region" description="Helical" evidence="1">
    <location>
        <begin position="12"/>
        <end position="32"/>
    </location>
</feature>
<organism evidence="3 4">
    <name type="scientific">Secundilactobacillus silagei JCM 19001</name>
    <dbReference type="NCBI Taxonomy" id="1302250"/>
    <lineage>
        <taxon>Bacteria</taxon>
        <taxon>Bacillati</taxon>
        <taxon>Bacillota</taxon>
        <taxon>Bacilli</taxon>
        <taxon>Lactobacillales</taxon>
        <taxon>Lactobacillaceae</taxon>
        <taxon>Secundilactobacillus</taxon>
    </lineage>
</organism>
<keyword evidence="4" id="KW-1185">Reference proteome</keyword>
<dbReference type="AlphaFoldDB" id="A0A1Z5II88"/>
<feature type="transmembrane region" description="Helical" evidence="1">
    <location>
        <begin position="180"/>
        <end position="199"/>
    </location>
</feature>
<dbReference type="InterPro" id="IPR000326">
    <property type="entry name" value="PAP2/HPO"/>
</dbReference>
<dbReference type="SUPFAM" id="SSF48317">
    <property type="entry name" value="Acid phosphatase/Vanadium-dependent haloperoxidase"/>
    <property type="match status" value="1"/>
</dbReference>
<dbReference type="PANTHER" id="PTHR14969:SF13">
    <property type="entry name" value="AT30094P"/>
    <property type="match status" value="1"/>
</dbReference>
<dbReference type="SMART" id="SM00014">
    <property type="entry name" value="acidPPc"/>
    <property type="match status" value="1"/>
</dbReference>
<comment type="caution">
    <text evidence="3">The sequence shown here is derived from an EMBL/GenBank/DDBJ whole genome shotgun (WGS) entry which is preliminary data.</text>
</comment>
<dbReference type="CDD" id="cd03392">
    <property type="entry name" value="PAP2_like_2"/>
    <property type="match status" value="1"/>
</dbReference>
<evidence type="ECO:0000259" key="2">
    <source>
        <dbReference type="SMART" id="SM00014"/>
    </source>
</evidence>
<dbReference type="RefSeq" id="WP_089136790.1">
    <property type="nucleotide sequence ID" value="NZ_BCMG01000007.1"/>
</dbReference>
<dbReference type="InterPro" id="IPR036938">
    <property type="entry name" value="PAP2/HPO_sf"/>
</dbReference>
<proteinExistence type="predicted"/>
<feature type="transmembrane region" description="Helical" evidence="1">
    <location>
        <begin position="127"/>
        <end position="147"/>
    </location>
</feature>
<feature type="domain" description="Phosphatidic acid phosphatase type 2/haloperoxidase" evidence="2">
    <location>
        <begin position="89"/>
        <end position="197"/>
    </location>
</feature>